<evidence type="ECO:0000313" key="6">
    <source>
        <dbReference type="Proteomes" id="UP001281410"/>
    </source>
</evidence>
<dbReference type="GO" id="GO:0080156">
    <property type="term" value="P:mitochondrial mRNA modification"/>
    <property type="evidence" value="ECO:0007669"/>
    <property type="project" value="TreeGrafter"/>
</dbReference>
<proteinExistence type="predicted"/>
<sequence>MAALRSVAAPRSLRRFFSTTNVPAFNPLSTAPASEAAQQHPKAEPSTNLHVTGLSKRTTTEKLREKASEFGEVINARVVTDRVTGYSRCFGFVKYATLEDAAKGIAGMDGQSMQDLDYHDHRHLRTCLLHMATRSLHMAVSNLHIQAHKLAVLRNFS</sequence>
<evidence type="ECO:0000259" key="4">
    <source>
        <dbReference type="PROSITE" id="PS50102"/>
    </source>
</evidence>
<name>A0AAE0E0F8_9ROSI</name>
<dbReference type="EMBL" id="JANJYJ010000007">
    <property type="protein sequence ID" value="KAK3199419.1"/>
    <property type="molecule type" value="Genomic_DNA"/>
</dbReference>
<protein>
    <recommendedName>
        <fullName evidence="4">RRM domain-containing protein</fullName>
    </recommendedName>
</protein>
<keyword evidence="1 2" id="KW-0694">RNA-binding</keyword>
<gene>
    <name evidence="5" type="ORF">Dsin_022834</name>
</gene>
<evidence type="ECO:0000256" key="1">
    <source>
        <dbReference type="ARBA" id="ARBA00022884"/>
    </source>
</evidence>
<dbReference type="PANTHER" id="PTHR48029:SF1">
    <property type="entry name" value="NUCLEOLAR PROTEIN 8"/>
    <property type="match status" value="1"/>
</dbReference>
<dbReference type="SMART" id="SM00360">
    <property type="entry name" value="RRM"/>
    <property type="match status" value="1"/>
</dbReference>
<dbReference type="InterPro" id="IPR000504">
    <property type="entry name" value="RRM_dom"/>
</dbReference>
<dbReference type="SUPFAM" id="SSF54928">
    <property type="entry name" value="RNA-binding domain, RBD"/>
    <property type="match status" value="1"/>
</dbReference>
<dbReference type="InterPro" id="IPR012677">
    <property type="entry name" value="Nucleotide-bd_a/b_plait_sf"/>
</dbReference>
<keyword evidence="6" id="KW-1185">Reference proteome</keyword>
<evidence type="ECO:0000256" key="2">
    <source>
        <dbReference type="PROSITE-ProRule" id="PRU00176"/>
    </source>
</evidence>
<organism evidence="5 6">
    <name type="scientific">Dipteronia sinensis</name>
    <dbReference type="NCBI Taxonomy" id="43782"/>
    <lineage>
        <taxon>Eukaryota</taxon>
        <taxon>Viridiplantae</taxon>
        <taxon>Streptophyta</taxon>
        <taxon>Embryophyta</taxon>
        <taxon>Tracheophyta</taxon>
        <taxon>Spermatophyta</taxon>
        <taxon>Magnoliopsida</taxon>
        <taxon>eudicotyledons</taxon>
        <taxon>Gunneridae</taxon>
        <taxon>Pentapetalae</taxon>
        <taxon>rosids</taxon>
        <taxon>malvids</taxon>
        <taxon>Sapindales</taxon>
        <taxon>Sapindaceae</taxon>
        <taxon>Hippocastanoideae</taxon>
        <taxon>Acereae</taxon>
        <taxon>Dipteronia</taxon>
    </lineage>
</organism>
<comment type="caution">
    <text evidence="5">The sequence shown here is derived from an EMBL/GenBank/DDBJ whole genome shotgun (WGS) entry which is preliminary data.</text>
</comment>
<dbReference type="InterPro" id="IPR035979">
    <property type="entry name" value="RBD_domain_sf"/>
</dbReference>
<dbReference type="GO" id="GO:0005739">
    <property type="term" value="C:mitochondrion"/>
    <property type="evidence" value="ECO:0007669"/>
    <property type="project" value="TreeGrafter"/>
</dbReference>
<feature type="region of interest" description="Disordered" evidence="3">
    <location>
        <begin position="28"/>
        <end position="60"/>
    </location>
</feature>
<dbReference type="PANTHER" id="PTHR48029">
    <property type="entry name" value="NUCLEOLAR PROTEIN 8"/>
    <property type="match status" value="1"/>
</dbReference>
<dbReference type="Proteomes" id="UP001281410">
    <property type="component" value="Unassembled WGS sequence"/>
</dbReference>
<evidence type="ECO:0000313" key="5">
    <source>
        <dbReference type="EMBL" id="KAK3199419.1"/>
    </source>
</evidence>
<dbReference type="PROSITE" id="PS50102">
    <property type="entry name" value="RRM"/>
    <property type="match status" value="1"/>
</dbReference>
<dbReference type="Pfam" id="PF00076">
    <property type="entry name" value="RRM_1"/>
    <property type="match status" value="1"/>
</dbReference>
<dbReference type="GO" id="GO:0003723">
    <property type="term" value="F:RNA binding"/>
    <property type="evidence" value="ECO:0007669"/>
    <property type="project" value="UniProtKB-UniRule"/>
</dbReference>
<accession>A0AAE0E0F8</accession>
<reference evidence="5" key="1">
    <citation type="journal article" date="2023" name="Plant J.">
        <title>Genome sequences and population genomics provide insights into the demographic history, inbreeding, and mutation load of two 'living fossil' tree species of Dipteronia.</title>
        <authorList>
            <person name="Feng Y."/>
            <person name="Comes H.P."/>
            <person name="Chen J."/>
            <person name="Zhu S."/>
            <person name="Lu R."/>
            <person name="Zhang X."/>
            <person name="Li P."/>
            <person name="Qiu J."/>
            <person name="Olsen K.M."/>
            <person name="Qiu Y."/>
        </authorList>
    </citation>
    <scope>NUCLEOTIDE SEQUENCE</scope>
    <source>
        <strain evidence="5">NBL</strain>
    </source>
</reference>
<feature type="domain" description="RRM" evidence="4">
    <location>
        <begin position="47"/>
        <end position="125"/>
    </location>
</feature>
<dbReference type="AlphaFoldDB" id="A0AAE0E0F8"/>
<dbReference type="Gene3D" id="3.30.70.330">
    <property type="match status" value="1"/>
</dbReference>
<evidence type="ECO:0000256" key="3">
    <source>
        <dbReference type="SAM" id="MobiDB-lite"/>
    </source>
</evidence>